<proteinExistence type="predicted"/>
<dbReference type="Gene3D" id="1.10.260.40">
    <property type="entry name" value="lambda repressor-like DNA-binding domains"/>
    <property type="match status" value="1"/>
</dbReference>
<dbReference type="STRING" id="66969.Lwal_0931"/>
<dbReference type="PATRIC" id="fig|66969.6.peg.1010"/>
<accession>A0A0W1AMB7</accession>
<evidence type="ECO:0000256" key="1">
    <source>
        <dbReference type="ARBA" id="ARBA00023015"/>
    </source>
</evidence>
<feature type="domain" description="HTH cro/C1-type" evidence="4">
    <location>
        <begin position="52"/>
        <end position="96"/>
    </location>
</feature>
<keyword evidence="3" id="KW-0804">Transcription</keyword>
<keyword evidence="6" id="KW-1185">Reference proteome</keyword>
<dbReference type="CDD" id="cd00093">
    <property type="entry name" value="HTH_XRE"/>
    <property type="match status" value="1"/>
</dbReference>
<gene>
    <name evidence="5" type="primary">higA-2_2</name>
    <name evidence="5" type="ORF">Lwal_0931</name>
</gene>
<comment type="caution">
    <text evidence="5">The sequence shown here is derived from an EMBL/GenBank/DDBJ whole genome shotgun (WGS) entry which is preliminary data.</text>
</comment>
<sequence>MSTNKTYKSEVFEAVHETVVDMFDAGVIDKKTMRQFDRACLTPIHEFLPVEIKALRERENVSQPIFAYCLNVSKDLISQWERGLKKPAGTSLKLLSLIEKKGLNAIL</sequence>
<evidence type="ECO:0000313" key="5">
    <source>
        <dbReference type="EMBL" id="KTD82454.1"/>
    </source>
</evidence>
<keyword evidence="1" id="KW-0805">Transcription regulation</keyword>
<evidence type="ECO:0000256" key="2">
    <source>
        <dbReference type="ARBA" id="ARBA00023125"/>
    </source>
</evidence>
<dbReference type="PANTHER" id="PTHR36511:SF3">
    <property type="entry name" value="ANTITOXIN HIGA-2"/>
    <property type="match status" value="1"/>
</dbReference>
<dbReference type="InterPro" id="IPR001387">
    <property type="entry name" value="Cro/C1-type_HTH"/>
</dbReference>
<evidence type="ECO:0000256" key="3">
    <source>
        <dbReference type="ARBA" id="ARBA00023163"/>
    </source>
</evidence>
<evidence type="ECO:0000313" key="6">
    <source>
        <dbReference type="Proteomes" id="UP000054729"/>
    </source>
</evidence>
<evidence type="ECO:0000259" key="4">
    <source>
        <dbReference type="PROSITE" id="PS50943"/>
    </source>
</evidence>
<dbReference type="PROSITE" id="PS50943">
    <property type="entry name" value="HTH_CROC1"/>
    <property type="match status" value="1"/>
</dbReference>
<reference evidence="5 6" key="1">
    <citation type="submission" date="2015-11" db="EMBL/GenBank/DDBJ databases">
        <title>Genomic analysis of 38 Legionella species identifies large and diverse effector repertoires.</title>
        <authorList>
            <person name="Burstein D."/>
            <person name="Amaro F."/>
            <person name="Zusman T."/>
            <person name="Lifshitz Z."/>
            <person name="Cohen O."/>
            <person name="Gilbert J.A."/>
            <person name="Pupko T."/>
            <person name="Shuman H.A."/>
            <person name="Segal G."/>
        </authorList>
    </citation>
    <scope>NUCLEOTIDE SEQUENCE [LARGE SCALE GENOMIC DNA]</scope>
    <source>
        <strain evidence="5 6">ATCC 51914</strain>
    </source>
</reference>
<dbReference type="AlphaFoldDB" id="A0A0W1AMB7"/>
<protein>
    <submittedName>
        <fullName evidence="5">Antitoxin igA-2</fullName>
    </submittedName>
</protein>
<dbReference type="Proteomes" id="UP000054729">
    <property type="component" value="Unassembled WGS sequence"/>
</dbReference>
<dbReference type="SUPFAM" id="SSF47413">
    <property type="entry name" value="lambda repressor-like DNA-binding domains"/>
    <property type="match status" value="1"/>
</dbReference>
<dbReference type="GO" id="GO:0003677">
    <property type="term" value="F:DNA binding"/>
    <property type="evidence" value="ECO:0007669"/>
    <property type="project" value="UniProtKB-KW"/>
</dbReference>
<keyword evidence="2" id="KW-0238">DNA-binding</keyword>
<dbReference type="OrthoDB" id="9799384at2"/>
<organism evidence="5 6">
    <name type="scientific">Legionella waltersii</name>
    <dbReference type="NCBI Taxonomy" id="66969"/>
    <lineage>
        <taxon>Bacteria</taxon>
        <taxon>Pseudomonadati</taxon>
        <taxon>Pseudomonadota</taxon>
        <taxon>Gammaproteobacteria</taxon>
        <taxon>Legionellales</taxon>
        <taxon>Legionellaceae</taxon>
        <taxon>Legionella</taxon>
    </lineage>
</organism>
<dbReference type="InterPro" id="IPR052359">
    <property type="entry name" value="HTH-type_reg/antitoxin"/>
</dbReference>
<dbReference type="RefSeq" id="WP_015444995.1">
    <property type="nucleotide sequence ID" value="NZ_CAAAIQ010000009.1"/>
</dbReference>
<name>A0A0W1AMB7_9GAMM</name>
<dbReference type="InterPro" id="IPR010982">
    <property type="entry name" value="Lambda_DNA-bd_dom_sf"/>
</dbReference>
<dbReference type="PANTHER" id="PTHR36511">
    <property type="entry name" value="MERR FAMILY BACTERIAL REGULATORY PROTEIN"/>
    <property type="match status" value="1"/>
</dbReference>
<dbReference type="EMBL" id="LNZB01000015">
    <property type="protein sequence ID" value="KTD82454.1"/>
    <property type="molecule type" value="Genomic_DNA"/>
</dbReference>